<dbReference type="Pfam" id="PF07690">
    <property type="entry name" value="MFS_1"/>
    <property type="match status" value="1"/>
</dbReference>
<keyword evidence="10" id="KW-1185">Reference proteome</keyword>
<keyword evidence="2" id="KW-0813">Transport</keyword>
<evidence type="ECO:0000256" key="3">
    <source>
        <dbReference type="ARBA" id="ARBA00022692"/>
    </source>
</evidence>
<feature type="transmembrane region" description="Helical" evidence="7">
    <location>
        <begin position="108"/>
        <end position="128"/>
    </location>
</feature>
<evidence type="ECO:0000313" key="9">
    <source>
        <dbReference type="EMBL" id="GFS87265.1"/>
    </source>
</evidence>
<feature type="transmembrane region" description="Helical" evidence="7">
    <location>
        <begin position="423"/>
        <end position="448"/>
    </location>
</feature>
<evidence type="ECO:0000256" key="7">
    <source>
        <dbReference type="SAM" id="Phobius"/>
    </source>
</evidence>
<dbReference type="GO" id="GO:0006820">
    <property type="term" value="P:monoatomic anion transport"/>
    <property type="evidence" value="ECO:0007669"/>
    <property type="project" value="TreeGrafter"/>
</dbReference>
<dbReference type="AlphaFoldDB" id="A0A8X6T869"/>
<keyword evidence="5 7" id="KW-1133">Transmembrane helix</keyword>
<feature type="transmembrane region" description="Helical" evidence="7">
    <location>
        <begin position="460"/>
        <end position="482"/>
    </location>
</feature>
<feature type="transmembrane region" description="Helical" evidence="7">
    <location>
        <begin position="161"/>
        <end position="184"/>
    </location>
</feature>
<dbReference type="Proteomes" id="UP000887013">
    <property type="component" value="Unassembled WGS sequence"/>
</dbReference>
<dbReference type="SUPFAM" id="SSF103473">
    <property type="entry name" value="MFS general substrate transporter"/>
    <property type="match status" value="1"/>
</dbReference>
<dbReference type="FunFam" id="1.20.1250.20:FF:000003">
    <property type="entry name" value="Solute carrier family 17 member 3"/>
    <property type="match status" value="1"/>
</dbReference>
<feature type="transmembrane region" description="Helical" evidence="7">
    <location>
        <begin position="393"/>
        <end position="411"/>
    </location>
</feature>
<dbReference type="InterPro" id="IPR036259">
    <property type="entry name" value="MFS_trans_sf"/>
</dbReference>
<dbReference type="PROSITE" id="PS50850">
    <property type="entry name" value="MFS"/>
    <property type="match status" value="1"/>
</dbReference>
<reference evidence="9" key="1">
    <citation type="submission" date="2020-08" db="EMBL/GenBank/DDBJ databases">
        <title>Multicomponent nature underlies the extraordinary mechanical properties of spider dragline silk.</title>
        <authorList>
            <person name="Kono N."/>
            <person name="Nakamura H."/>
            <person name="Mori M."/>
            <person name="Yoshida Y."/>
            <person name="Ohtoshi R."/>
            <person name="Malay A.D."/>
            <person name="Moran D.A.P."/>
            <person name="Tomita M."/>
            <person name="Numata K."/>
            <person name="Arakawa K."/>
        </authorList>
    </citation>
    <scope>NUCLEOTIDE SEQUENCE</scope>
</reference>
<dbReference type="CDD" id="cd17318">
    <property type="entry name" value="MFS_SLC17"/>
    <property type="match status" value="1"/>
</dbReference>
<feature type="transmembrane region" description="Helical" evidence="7">
    <location>
        <begin position="330"/>
        <end position="350"/>
    </location>
</feature>
<evidence type="ECO:0000256" key="5">
    <source>
        <dbReference type="ARBA" id="ARBA00022989"/>
    </source>
</evidence>
<feature type="transmembrane region" description="Helical" evidence="7">
    <location>
        <begin position="135"/>
        <end position="155"/>
    </location>
</feature>
<dbReference type="OrthoDB" id="2985014at2759"/>
<proteinExistence type="predicted"/>
<keyword evidence="4" id="KW-0769">Symport</keyword>
<dbReference type="InterPro" id="IPR011701">
    <property type="entry name" value="MFS"/>
</dbReference>
<protein>
    <recommendedName>
        <fullName evidence="8">Major facilitator superfamily (MFS) profile domain-containing protein</fullName>
    </recommendedName>
</protein>
<evidence type="ECO:0000256" key="6">
    <source>
        <dbReference type="ARBA" id="ARBA00023136"/>
    </source>
</evidence>
<keyword evidence="3 7" id="KW-0812">Transmembrane</keyword>
<evidence type="ECO:0000256" key="1">
    <source>
        <dbReference type="ARBA" id="ARBA00004141"/>
    </source>
</evidence>
<dbReference type="InterPro" id="IPR050382">
    <property type="entry name" value="MFS_Na/Anion_cotransporter"/>
</dbReference>
<comment type="caution">
    <text evidence="9">The sequence shown here is derived from an EMBL/GenBank/DDBJ whole genome shotgun (WGS) entry which is preliminary data.</text>
</comment>
<feature type="domain" description="Major facilitator superfamily (MFS) profile" evidence="8">
    <location>
        <begin position="18"/>
        <end position="484"/>
    </location>
</feature>
<sequence>MTNSIHSIRTWYFPKRFIFTLLGFLGILISYCTRVNLSIAMVAMVNTTDKLPENETEFEFTFLNSTQESLTVSHRATECPNSLKYEKAIIEKEYMGQKYNWDTKTQGFILSSFYYGYVVTQMPGGILCDRVGAKFLFGGGILTTCILYLFIPLAASQGSTFIIAIRILQGLSEGLTFPAITYALSNWAPKSERSRISAIIGLGMPIGNILAMPLSGFMSSIDMFGGWPSTFYLFGSVGIVWFMFWSLFVYETPNDHPHISQEEFAFIQQHKSTSLQKKDNIPWRDILTSLPMWAVVVAHFGHNYAFLMFLTDLPTYFSTILHFDLELNGTLSALPYVVQATSALLASCIADRLRASNKLSVTTIRKMCNSIGLIGPALCLLCIIASGCRPTQIVSLFCTALFFNGFAYSGYRITHIDMSPDFAGIIFGITNTISNMSGIISPMVVGFLTFKGETMENWSYVFYITTAVYIICALFYAVFASAEVQPWGVEKKENNKEPNPDRIYFVEATIS</sequence>
<feature type="transmembrane region" description="Helical" evidence="7">
    <location>
        <begin position="21"/>
        <end position="45"/>
    </location>
</feature>
<feature type="transmembrane region" description="Helical" evidence="7">
    <location>
        <begin position="230"/>
        <end position="250"/>
    </location>
</feature>
<dbReference type="EMBL" id="BMAW01004152">
    <property type="protein sequence ID" value="GFS87265.1"/>
    <property type="molecule type" value="Genomic_DNA"/>
</dbReference>
<dbReference type="PANTHER" id="PTHR11662">
    <property type="entry name" value="SOLUTE CARRIER FAMILY 17"/>
    <property type="match status" value="1"/>
</dbReference>
<feature type="transmembrane region" description="Helical" evidence="7">
    <location>
        <begin position="286"/>
        <end position="310"/>
    </location>
</feature>
<evidence type="ECO:0000259" key="8">
    <source>
        <dbReference type="PROSITE" id="PS50850"/>
    </source>
</evidence>
<dbReference type="GO" id="GO:0015293">
    <property type="term" value="F:symporter activity"/>
    <property type="evidence" value="ECO:0007669"/>
    <property type="project" value="UniProtKB-KW"/>
</dbReference>
<dbReference type="Gene3D" id="1.20.1250.20">
    <property type="entry name" value="MFS general substrate transporter like domains"/>
    <property type="match status" value="2"/>
</dbReference>
<comment type="subcellular location">
    <subcellularLocation>
        <location evidence="1">Membrane</location>
        <topology evidence="1">Multi-pass membrane protein</topology>
    </subcellularLocation>
</comment>
<dbReference type="InterPro" id="IPR020846">
    <property type="entry name" value="MFS_dom"/>
</dbReference>
<organism evidence="9 10">
    <name type="scientific">Nephila pilipes</name>
    <name type="common">Giant wood spider</name>
    <name type="synonym">Nephila maculata</name>
    <dbReference type="NCBI Taxonomy" id="299642"/>
    <lineage>
        <taxon>Eukaryota</taxon>
        <taxon>Metazoa</taxon>
        <taxon>Ecdysozoa</taxon>
        <taxon>Arthropoda</taxon>
        <taxon>Chelicerata</taxon>
        <taxon>Arachnida</taxon>
        <taxon>Araneae</taxon>
        <taxon>Araneomorphae</taxon>
        <taxon>Entelegynae</taxon>
        <taxon>Araneoidea</taxon>
        <taxon>Nephilidae</taxon>
        <taxon>Nephila</taxon>
    </lineage>
</organism>
<evidence type="ECO:0000313" key="10">
    <source>
        <dbReference type="Proteomes" id="UP000887013"/>
    </source>
</evidence>
<evidence type="ECO:0000256" key="4">
    <source>
        <dbReference type="ARBA" id="ARBA00022847"/>
    </source>
</evidence>
<feature type="transmembrane region" description="Helical" evidence="7">
    <location>
        <begin position="371"/>
        <end position="387"/>
    </location>
</feature>
<accession>A0A8X6T869</accession>
<dbReference type="GO" id="GO:0016020">
    <property type="term" value="C:membrane"/>
    <property type="evidence" value="ECO:0007669"/>
    <property type="project" value="UniProtKB-SubCell"/>
</dbReference>
<name>A0A8X6T869_NEPPI</name>
<dbReference type="PANTHER" id="PTHR11662:SF399">
    <property type="entry name" value="FI19708P1-RELATED"/>
    <property type="match status" value="1"/>
</dbReference>
<feature type="transmembrane region" description="Helical" evidence="7">
    <location>
        <begin position="196"/>
        <end position="218"/>
    </location>
</feature>
<keyword evidence="6 7" id="KW-0472">Membrane</keyword>
<evidence type="ECO:0000256" key="2">
    <source>
        <dbReference type="ARBA" id="ARBA00022448"/>
    </source>
</evidence>
<gene>
    <name evidence="9" type="primary">SLC17A5</name>
    <name evidence="9" type="ORF">NPIL_331311</name>
</gene>